<feature type="region of interest" description="Disordered" evidence="8">
    <location>
        <begin position="1"/>
        <end position="37"/>
    </location>
</feature>
<evidence type="ECO:0000256" key="8">
    <source>
        <dbReference type="SAM" id="MobiDB-lite"/>
    </source>
</evidence>
<dbReference type="PANTHER" id="PTHR12942">
    <property type="entry name" value="STEP II SPLICING FACTOR SLU7"/>
    <property type="match status" value="1"/>
</dbReference>
<organism evidence="10 11">
    <name type="scientific">Tetradesmus obliquus</name>
    <name type="common">Green alga</name>
    <name type="synonym">Acutodesmus obliquus</name>
    <dbReference type="NCBI Taxonomy" id="3088"/>
    <lineage>
        <taxon>Eukaryota</taxon>
        <taxon>Viridiplantae</taxon>
        <taxon>Chlorophyta</taxon>
        <taxon>core chlorophytes</taxon>
        <taxon>Chlorophyceae</taxon>
        <taxon>CS clade</taxon>
        <taxon>Sphaeropleales</taxon>
        <taxon>Scenedesmaceae</taxon>
        <taxon>Tetradesmus</taxon>
    </lineage>
</organism>
<proteinExistence type="inferred from homology"/>
<protein>
    <recommendedName>
        <fullName evidence="7">Pre-mRNA-splicing factor SLU7</fullName>
    </recommendedName>
</protein>
<gene>
    <name evidence="10" type="ORF">OEZ85_006214</name>
</gene>
<dbReference type="PANTHER" id="PTHR12942:SF2">
    <property type="entry name" value="PRE-MRNA-SPLICING FACTOR SLU7"/>
    <property type="match status" value="1"/>
</dbReference>
<comment type="subcellular location">
    <subcellularLocation>
        <location evidence="1 7">Nucleus</location>
    </subcellularLocation>
</comment>
<dbReference type="Proteomes" id="UP001244341">
    <property type="component" value="Chromosome 4b"/>
</dbReference>
<evidence type="ECO:0000259" key="9">
    <source>
        <dbReference type="Pfam" id="PF11708"/>
    </source>
</evidence>
<evidence type="ECO:0000256" key="3">
    <source>
        <dbReference type="ARBA" id="ARBA00022664"/>
    </source>
</evidence>
<dbReference type="InterPro" id="IPR039974">
    <property type="entry name" value="Splicing_factor_SLU7"/>
</dbReference>
<reference evidence="10 11" key="1">
    <citation type="submission" date="2023-05" db="EMBL/GenBank/DDBJ databases">
        <title>A 100% complete, gapless, phased diploid assembly of the Scenedesmus obliquus UTEX 3031 genome.</title>
        <authorList>
            <person name="Biondi T.C."/>
            <person name="Hanschen E.R."/>
            <person name="Kwon T."/>
            <person name="Eng W."/>
            <person name="Kruse C.P.S."/>
            <person name="Koehler S.I."/>
            <person name="Kunde Y."/>
            <person name="Gleasner C.D."/>
            <person name="You Mak K.T."/>
            <person name="Polle J."/>
            <person name="Hovde B.T."/>
            <person name="Starkenburg S.R."/>
        </authorList>
    </citation>
    <scope>NUCLEOTIDE SEQUENCE [LARGE SCALE GENOMIC DNA]</scope>
    <source>
        <strain evidence="10 11">DOE0152z</strain>
    </source>
</reference>
<evidence type="ECO:0000256" key="2">
    <source>
        <dbReference type="ARBA" id="ARBA00007203"/>
    </source>
</evidence>
<keyword evidence="11" id="KW-1185">Reference proteome</keyword>
<evidence type="ECO:0000256" key="4">
    <source>
        <dbReference type="ARBA" id="ARBA00022728"/>
    </source>
</evidence>
<evidence type="ECO:0000256" key="7">
    <source>
        <dbReference type="RuleBase" id="RU367071"/>
    </source>
</evidence>
<comment type="similarity">
    <text evidence="2 7">Belongs to the SLU7 family.</text>
</comment>
<comment type="subunit">
    <text evidence="7">Associated with the spliceosome.</text>
</comment>
<dbReference type="Pfam" id="PF11708">
    <property type="entry name" value="Slu7"/>
    <property type="match status" value="1"/>
</dbReference>
<feature type="compositionally biased region" description="Basic and acidic residues" evidence="8">
    <location>
        <begin position="500"/>
        <end position="514"/>
    </location>
</feature>
<accession>A0ABY8TTT1</accession>
<comment type="function">
    <text evidence="7">Involved in pre-mRNA splicing.</text>
</comment>
<feature type="compositionally biased region" description="Basic and acidic residues" evidence="8">
    <location>
        <begin position="258"/>
        <end position="270"/>
    </location>
</feature>
<sequence>MTSFKSSDEMRRAKELEEARKAGLAPAELDEEGKEINPHIPQYMSTAPWYLNSDKPTLKHQRNWKQQMEDSSQWYDRGAKVFQATKYRKGACENCGSMSHKLADCLERPRAKGAKFTGKHIAADDKIQELQLAGWDSKRDRYNGYDTKEYAKVVERYEQVEAIRQELKGREQVEALYQQGKEAEAAAAAAAGNGAAADGSGQGPDDAKIADDEDAAFGEVKKRVRTTAGGSTGSVRNLRIREDTAKYLLNLDANSAHYDPKSRSMREDPNPNRPANEKTFFGDNFVRNSGDYTTWQALNLHSMQAFDKGTEVHVQALPSLAEVMYQQYRSKKEAMSSSSKQEVLAKYGNSAQKAPDESLLLGQTEAYVEYDRTGRVIKGQEVKKRSRYEEDVLINNHTAVWGSWWSDGAWGYACCRSCVKNSYCTGKAGEKAIVESGAQMVKNLEAKAARAAEEAEARAKSTLSNKHLEKGDGVWGDAAPAADEELDPEKVKAALKKLEKEQREAEAAGGDERKRKFNSVADDGDGQGSVSAEEMEAFRLMKRRAEDPAAAFGAGTDGYDML</sequence>
<evidence type="ECO:0000313" key="10">
    <source>
        <dbReference type="EMBL" id="WIA12553.1"/>
    </source>
</evidence>
<evidence type="ECO:0000256" key="5">
    <source>
        <dbReference type="ARBA" id="ARBA00023187"/>
    </source>
</evidence>
<feature type="region of interest" description="Disordered" evidence="8">
    <location>
        <begin position="500"/>
        <end position="533"/>
    </location>
</feature>
<evidence type="ECO:0000313" key="11">
    <source>
        <dbReference type="Proteomes" id="UP001244341"/>
    </source>
</evidence>
<keyword evidence="3 7" id="KW-0507">mRNA processing</keyword>
<feature type="region of interest" description="Disordered" evidence="8">
    <location>
        <begin position="458"/>
        <end position="487"/>
    </location>
</feature>
<feature type="compositionally biased region" description="Basic and acidic residues" evidence="8">
    <location>
        <begin position="1"/>
        <end position="21"/>
    </location>
</feature>
<dbReference type="EMBL" id="CP126211">
    <property type="protein sequence ID" value="WIA12553.1"/>
    <property type="molecule type" value="Genomic_DNA"/>
</dbReference>
<feature type="domain" description="Pre-mRNA-splicing factor SLU7" evidence="9">
    <location>
        <begin position="134"/>
        <end position="403"/>
    </location>
</feature>
<dbReference type="InterPro" id="IPR021715">
    <property type="entry name" value="Slu7_dom"/>
</dbReference>
<name>A0ABY8TTT1_TETOB</name>
<keyword evidence="5 7" id="KW-0508">mRNA splicing</keyword>
<keyword evidence="6 7" id="KW-0539">Nucleus</keyword>
<evidence type="ECO:0000256" key="6">
    <source>
        <dbReference type="ARBA" id="ARBA00023242"/>
    </source>
</evidence>
<keyword evidence="4 7" id="KW-0747">Spliceosome</keyword>
<feature type="region of interest" description="Disordered" evidence="8">
    <location>
        <begin position="256"/>
        <end position="278"/>
    </location>
</feature>
<evidence type="ECO:0000256" key="1">
    <source>
        <dbReference type="ARBA" id="ARBA00004123"/>
    </source>
</evidence>